<dbReference type="RefSeq" id="WP_269460521.1">
    <property type="nucleotide sequence ID" value="NZ_LT907988.1"/>
</dbReference>
<evidence type="ECO:0000313" key="4">
    <source>
        <dbReference type="Proteomes" id="UP000078558"/>
    </source>
</evidence>
<evidence type="ECO:0000256" key="1">
    <source>
        <dbReference type="SAM" id="Phobius"/>
    </source>
</evidence>
<dbReference type="AlphaFoldDB" id="A0A1C3K789"/>
<dbReference type="Proteomes" id="UP000078558">
    <property type="component" value="Chromosome I"/>
</dbReference>
<keyword evidence="1" id="KW-1133">Transmembrane helix</keyword>
<dbReference type="EMBL" id="LT907988">
    <property type="protein sequence ID" value="SOE50165.1"/>
    <property type="molecule type" value="Genomic_DNA"/>
</dbReference>
<keyword evidence="4" id="KW-1185">Reference proteome</keyword>
<evidence type="ECO:0000313" key="3">
    <source>
        <dbReference type="EMBL" id="SOE50165.1"/>
    </source>
</evidence>
<feature type="transmembrane region" description="Helical" evidence="1">
    <location>
        <begin position="12"/>
        <end position="38"/>
    </location>
</feature>
<accession>A0A1C3K789</accession>
<name>A0A1C3K789_9BURK</name>
<evidence type="ECO:0000313" key="2">
    <source>
        <dbReference type="EMBL" id="SBT27288.1"/>
    </source>
</evidence>
<reference evidence="3 4" key="2">
    <citation type="submission" date="2017-08" db="EMBL/GenBank/DDBJ databases">
        <authorList>
            <person name="de Groot N.N."/>
        </authorList>
    </citation>
    <scope>NUCLEOTIDE SEQUENCE [LARGE SCALE GENOMIC DNA]</scope>
    <source>
        <strain evidence="3">Orrdi1</strain>
    </source>
</reference>
<protein>
    <submittedName>
        <fullName evidence="2">Uncharacterized protein</fullName>
    </submittedName>
</protein>
<dbReference type="EMBL" id="FLRC01000053">
    <property type="protein sequence ID" value="SBT27288.1"/>
    <property type="molecule type" value="Genomic_DNA"/>
</dbReference>
<organism evidence="2 4">
    <name type="scientific">Orrella dioscoreae</name>
    <dbReference type="NCBI Taxonomy" id="1851544"/>
    <lineage>
        <taxon>Bacteria</taxon>
        <taxon>Pseudomonadati</taxon>
        <taxon>Pseudomonadota</taxon>
        <taxon>Betaproteobacteria</taxon>
        <taxon>Burkholderiales</taxon>
        <taxon>Alcaligenaceae</taxon>
        <taxon>Orrella</taxon>
    </lineage>
</organism>
<gene>
    <name evidence="2" type="ORF">ODI_03875</name>
    <name evidence="3" type="ORF">ODI_R2551</name>
</gene>
<dbReference type="KEGG" id="odi:ODI_R2551"/>
<reference evidence="2 4" key="1">
    <citation type="submission" date="2016-06" db="EMBL/GenBank/DDBJ databases">
        <authorList>
            <person name="Kjaerup R.B."/>
            <person name="Dalgaard T.S."/>
            <person name="Juul-Madsen H.R."/>
        </authorList>
    </citation>
    <scope>NUCLEOTIDE SEQUENCE [LARGE SCALE GENOMIC DNA]</scope>
    <source>
        <strain evidence="2">Orrdi1</strain>
    </source>
</reference>
<sequence length="40" mass="4330">MSKRIRPSTVKIVLYFCAFLFCAYAILHVLGAAGVIAASQ</sequence>
<proteinExistence type="predicted"/>
<keyword evidence="1" id="KW-0472">Membrane</keyword>
<keyword evidence="1" id="KW-0812">Transmembrane</keyword>
<dbReference type="STRING" id="1851544.ODI_03875"/>